<protein>
    <recommendedName>
        <fullName evidence="5">Kelch repeat-containing protein</fullName>
    </recommendedName>
</protein>
<keyword evidence="1" id="KW-0880">Kelch repeat</keyword>
<dbReference type="PANTHER" id="PTHR46344">
    <property type="entry name" value="OS02G0202900 PROTEIN"/>
    <property type="match status" value="1"/>
</dbReference>
<dbReference type="EMBL" id="HE796683">
    <property type="protein sequence ID" value="CCH01466.1"/>
    <property type="molecule type" value="Genomic_DNA"/>
</dbReference>
<keyword evidence="4" id="KW-1185">Reference proteome</keyword>
<evidence type="ECO:0000313" key="4">
    <source>
        <dbReference type="Proteomes" id="UP000011058"/>
    </source>
</evidence>
<sequence length="181" mass="19882">MLWGGGDQLNTPLSVGKQVWQYDPTTDKWARRNDFPGEARYGGFGTTHNNKGYLIGGTGLNGMLADLWEYNDATDSWTQKAAPPTIISSGAFSGKAFLVGDKLTFTQFADNYYTYNFTTQAWSTAPAPDAIYKSALGGTGCTVYEYLTESSGANVYLFHQYRSVAGTPCLNLMGQLWQYTP</sequence>
<evidence type="ECO:0008006" key="5">
    <source>
        <dbReference type="Google" id="ProtNLM"/>
    </source>
</evidence>
<gene>
    <name evidence="3" type="ORF">FAES_3459</name>
</gene>
<name>I0KBG3_9BACT</name>
<evidence type="ECO:0000313" key="3">
    <source>
        <dbReference type="EMBL" id="CCH01466.1"/>
    </source>
</evidence>
<dbReference type="Gene3D" id="2.120.10.80">
    <property type="entry name" value="Kelch-type beta propeller"/>
    <property type="match status" value="1"/>
</dbReference>
<dbReference type="RefSeq" id="WP_015332565.1">
    <property type="nucleotide sequence ID" value="NC_020054.1"/>
</dbReference>
<evidence type="ECO:0000256" key="2">
    <source>
        <dbReference type="ARBA" id="ARBA00022737"/>
    </source>
</evidence>
<keyword evidence="2" id="KW-0677">Repeat</keyword>
<proteinExistence type="predicted"/>
<dbReference type="PATRIC" id="fig|1166018.3.peg.5234"/>
<accession>I0KBG3</accession>
<dbReference type="STRING" id="1166018.FAES_3459"/>
<dbReference type="KEGG" id="fae:FAES_3459"/>
<dbReference type="HOGENOM" id="CLU_1486955_0_0_10"/>
<organism evidence="3 4">
    <name type="scientific">Fibrella aestuarina BUZ 2</name>
    <dbReference type="NCBI Taxonomy" id="1166018"/>
    <lineage>
        <taxon>Bacteria</taxon>
        <taxon>Pseudomonadati</taxon>
        <taxon>Bacteroidota</taxon>
        <taxon>Cytophagia</taxon>
        <taxon>Cytophagales</taxon>
        <taxon>Spirosomataceae</taxon>
        <taxon>Fibrella</taxon>
    </lineage>
</organism>
<dbReference type="SUPFAM" id="SSF117281">
    <property type="entry name" value="Kelch motif"/>
    <property type="match status" value="1"/>
</dbReference>
<evidence type="ECO:0000256" key="1">
    <source>
        <dbReference type="ARBA" id="ARBA00022441"/>
    </source>
</evidence>
<dbReference type="Proteomes" id="UP000011058">
    <property type="component" value="Chromosome"/>
</dbReference>
<dbReference type="eggNOG" id="COG3055">
    <property type="taxonomic scope" value="Bacteria"/>
</dbReference>
<reference evidence="3 4" key="1">
    <citation type="journal article" date="2012" name="J. Bacteriol.">
        <title>Genome Sequence of Fibrella aestuarina BUZ 2T, a Filamentous Marine Bacterium.</title>
        <authorList>
            <person name="Filippini M."/>
            <person name="Qi W."/>
            <person name="Blom J."/>
            <person name="Goesmann A."/>
            <person name="Smits T.H."/>
            <person name="Bagheri H.C."/>
        </authorList>
    </citation>
    <scope>NUCLEOTIDE SEQUENCE [LARGE SCALE GENOMIC DNA]</scope>
    <source>
        <strain evidence="4">BUZ 2T</strain>
    </source>
</reference>
<dbReference type="AlphaFoldDB" id="I0KBG3"/>
<dbReference type="InterPro" id="IPR015915">
    <property type="entry name" value="Kelch-typ_b-propeller"/>
</dbReference>
<dbReference type="OrthoDB" id="103335at2"/>
<dbReference type="PANTHER" id="PTHR46344:SF27">
    <property type="entry name" value="KELCH REPEAT SUPERFAMILY PROTEIN"/>
    <property type="match status" value="1"/>
</dbReference>